<dbReference type="InterPro" id="IPR051452">
    <property type="entry name" value="Diverse_Oxidoreductases"/>
</dbReference>
<dbReference type="GO" id="GO:0016491">
    <property type="term" value="F:oxidoreductase activity"/>
    <property type="evidence" value="ECO:0007669"/>
    <property type="project" value="UniProtKB-KW"/>
</dbReference>
<evidence type="ECO:0000313" key="7">
    <source>
        <dbReference type="EMBL" id="RKN12811.1"/>
    </source>
</evidence>
<gene>
    <name evidence="8" type="ORF">D7318_00445</name>
    <name evidence="7" type="ORF">D7319_02450</name>
</gene>
<dbReference type="InterPro" id="IPR001041">
    <property type="entry name" value="2Fe-2S_ferredoxin-type"/>
</dbReference>
<dbReference type="InterPro" id="IPR002888">
    <property type="entry name" value="2Fe-2S-bd"/>
</dbReference>
<feature type="domain" description="2Fe-2S ferredoxin-type" evidence="6">
    <location>
        <begin position="15"/>
        <end position="90"/>
    </location>
</feature>
<accession>A0A3A9WHX9</accession>
<dbReference type="EMBL" id="RBDX01000001">
    <property type="protein sequence ID" value="RKN12811.1"/>
    <property type="molecule type" value="Genomic_DNA"/>
</dbReference>
<evidence type="ECO:0000256" key="2">
    <source>
        <dbReference type="ARBA" id="ARBA00022723"/>
    </source>
</evidence>
<dbReference type="GO" id="GO:0046872">
    <property type="term" value="F:metal ion binding"/>
    <property type="evidence" value="ECO:0007669"/>
    <property type="project" value="UniProtKB-KW"/>
</dbReference>
<dbReference type="PANTHER" id="PTHR44379:SF8">
    <property type="entry name" value="XANTHINE DEHYDROGENASE IRON-SULFUR-BINDING SUBUNIT XDHC-RELATED"/>
    <property type="match status" value="1"/>
</dbReference>
<comment type="caution">
    <text evidence="7">The sequence shown here is derived from an EMBL/GenBank/DDBJ whole genome shotgun (WGS) entry which is preliminary data.</text>
</comment>
<dbReference type="InterPro" id="IPR036884">
    <property type="entry name" value="2Fe-2S-bd_dom_sf"/>
</dbReference>
<evidence type="ECO:0000256" key="4">
    <source>
        <dbReference type="ARBA" id="ARBA00023004"/>
    </source>
</evidence>
<dbReference type="GO" id="GO:0051537">
    <property type="term" value="F:2 iron, 2 sulfur cluster binding"/>
    <property type="evidence" value="ECO:0007669"/>
    <property type="project" value="UniProtKB-KW"/>
</dbReference>
<evidence type="ECO:0000313" key="10">
    <source>
        <dbReference type="Proteomes" id="UP000275024"/>
    </source>
</evidence>
<dbReference type="Gene3D" id="3.10.20.30">
    <property type="match status" value="1"/>
</dbReference>
<sequence>MGEPAVSGAGAGQPPPIRLTVNGAPVEVRAPGSTTLATVLREQLDLRATKIACERGECGACTVLVGGRPTMACVTPAALVREPVETLEAVADEVTDLRAEFADRGAFQCGFCTPGQLVHGAALTRRADELRESGDLQERVRTELSGNICRCTGYQAITQAVCAVIARRATRMPEGAR</sequence>
<name>A0A3A9WHX9_9ACTN</name>
<evidence type="ECO:0000256" key="1">
    <source>
        <dbReference type="ARBA" id="ARBA00022714"/>
    </source>
</evidence>
<dbReference type="EMBL" id="RBDY01000001">
    <property type="protein sequence ID" value="RKN27424.1"/>
    <property type="molecule type" value="Genomic_DNA"/>
</dbReference>
<dbReference type="InterPro" id="IPR012675">
    <property type="entry name" value="Beta-grasp_dom_sf"/>
</dbReference>
<dbReference type="Pfam" id="PF01799">
    <property type="entry name" value="Fer2_2"/>
    <property type="match status" value="1"/>
</dbReference>
<dbReference type="Pfam" id="PF00111">
    <property type="entry name" value="Fer2"/>
    <property type="match status" value="1"/>
</dbReference>
<keyword evidence="5" id="KW-0411">Iron-sulfur</keyword>
<dbReference type="InterPro" id="IPR036010">
    <property type="entry name" value="2Fe-2S_ferredoxin-like_sf"/>
</dbReference>
<dbReference type="OrthoDB" id="3530637at2"/>
<dbReference type="PANTHER" id="PTHR44379">
    <property type="entry name" value="OXIDOREDUCTASE WITH IRON-SULFUR SUBUNIT"/>
    <property type="match status" value="1"/>
</dbReference>
<evidence type="ECO:0000313" key="8">
    <source>
        <dbReference type="EMBL" id="RKN27424.1"/>
    </source>
</evidence>
<keyword evidence="9" id="KW-1185">Reference proteome</keyword>
<evidence type="ECO:0000313" key="9">
    <source>
        <dbReference type="Proteomes" id="UP000268652"/>
    </source>
</evidence>
<dbReference type="Proteomes" id="UP000268652">
    <property type="component" value="Unassembled WGS sequence"/>
</dbReference>
<dbReference type="CDD" id="cd00207">
    <property type="entry name" value="fer2"/>
    <property type="match status" value="1"/>
</dbReference>
<evidence type="ECO:0000256" key="5">
    <source>
        <dbReference type="ARBA" id="ARBA00023014"/>
    </source>
</evidence>
<keyword evidence="2" id="KW-0479">Metal-binding</keyword>
<dbReference type="InterPro" id="IPR006058">
    <property type="entry name" value="2Fe2S_fd_BS"/>
</dbReference>
<evidence type="ECO:0000256" key="3">
    <source>
        <dbReference type="ARBA" id="ARBA00023002"/>
    </source>
</evidence>
<protein>
    <submittedName>
        <fullName evidence="7">(2Fe-2S)-binding protein</fullName>
    </submittedName>
</protein>
<dbReference type="AlphaFoldDB" id="A0A3A9WHX9"/>
<dbReference type="Proteomes" id="UP000275024">
    <property type="component" value="Unassembled WGS sequence"/>
</dbReference>
<keyword evidence="1" id="KW-0001">2Fe-2S</keyword>
<keyword evidence="3" id="KW-0560">Oxidoreductase</keyword>
<dbReference type="PROSITE" id="PS00197">
    <property type="entry name" value="2FE2S_FER_1"/>
    <property type="match status" value="1"/>
</dbReference>
<keyword evidence="4" id="KW-0408">Iron</keyword>
<dbReference type="Gene3D" id="1.10.150.120">
    <property type="entry name" value="[2Fe-2S]-binding domain"/>
    <property type="match status" value="1"/>
</dbReference>
<reference evidence="9 10" key="1">
    <citation type="submission" date="2018-09" db="EMBL/GenBank/DDBJ databases">
        <title>Streptomyces sp. nov. DS1-2, an endophytic actinomycete isolated from roots of Dendrobium scabrilingue.</title>
        <authorList>
            <person name="Kuncharoen N."/>
            <person name="Kudo T."/>
            <person name="Ohkuma M."/>
            <person name="Yuki M."/>
            <person name="Tanasupawat S."/>
        </authorList>
    </citation>
    <scope>NUCLEOTIDE SEQUENCE [LARGE SCALE GENOMIC DNA]</scope>
    <source>
        <strain evidence="7 10">AZ1-7</strain>
        <strain evidence="8 9">DS1-2</strain>
    </source>
</reference>
<dbReference type="PROSITE" id="PS51085">
    <property type="entry name" value="2FE2S_FER_2"/>
    <property type="match status" value="1"/>
</dbReference>
<organism evidence="7 10">
    <name type="scientific">Streptomyces radicis</name>
    <dbReference type="NCBI Taxonomy" id="1750517"/>
    <lineage>
        <taxon>Bacteria</taxon>
        <taxon>Bacillati</taxon>
        <taxon>Actinomycetota</taxon>
        <taxon>Actinomycetes</taxon>
        <taxon>Kitasatosporales</taxon>
        <taxon>Streptomycetaceae</taxon>
        <taxon>Streptomyces</taxon>
    </lineage>
</organism>
<evidence type="ECO:0000259" key="6">
    <source>
        <dbReference type="PROSITE" id="PS51085"/>
    </source>
</evidence>
<dbReference type="SUPFAM" id="SSF47741">
    <property type="entry name" value="CO dehydrogenase ISP C-domain like"/>
    <property type="match status" value="1"/>
</dbReference>
<proteinExistence type="predicted"/>
<dbReference type="SUPFAM" id="SSF54292">
    <property type="entry name" value="2Fe-2S ferredoxin-like"/>
    <property type="match status" value="1"/>
</dbReference>